<evidence type="ECO:0000313" key="1">
    <source>
        <dbReference type="EMBL" id="KRX12222.1"/>
    </source>
</evidence>
<comment type="caution">
    <text evidence="1">The sequence shown here is derived from an EMBL/GenBank/DDBJ whole genome shotgun (WGS) entry which is preliminary data.</text>
</comment>
<keyword evidence="2" id="KW-1185">Reference proteome</keyword>
<gene>
    <name evidence="1" type="ORF">T07_15239</name>
</gene>
<name>A0A0V0RCK2_9BILA</name>
<dbReference type="AlphaFoldDB" id="A0A0V0RCK2"/>
<reference evidence="1 2" key="1">
    <citation type="submission" date="2015-01" db="EMBL/GenBank/DDBJ databases">
        <title>Evolution of Trichinella species and genotypes.</title>
        <authorList>
            <person name="Korhonen P.K."/>
            <person name="Edoardo P."/>
            <person name="Giuseppe L.R."/>
            <person name="Gasser R.B."/>
        </authorList>
    </citation>
    <scope>NUCLEOTIDE SEQUENCE [LARGE SCALE GENOMIC DNA]</scope>
    <source>
        <strain evidence="1">ISS37</strain>
    </source>
</reference>
<sequence>MPPSLADILNSFRIQRGKHPHSLQLKVKISLEIHMEIKVKEKVSSVHGEGKYECKGK</sequence>
<dbReference type="EMBL" id="JYDL01000617">
    <property type="protein sequence ID" value="KRX12222.1"/>
    <property type="molecule type" value="Genomic_DNA"/>
</dbReference>
<protein>
    <submittedName>
        <fullName evidence="1">Uncharacterized protein</fullName>
    </submittedName>
</protein>
<organism evidence="1 2">
    <name type="scientific">Trichinella nelsoni</name>
    <dbReference type="NCBI Taxonomy" id="6336"/>
    <lineage>
        <taxon>Eukaryota</taxon>
        <taxon>Metazoa</taxon>
        <taxon>Ecdysozoa</taxon>
        <taxon>Nematoda</taxon>
        <taxon>Enoplea</taxon>
        <taxon>Dorylaimia</taxon>
        <taxon>Trichinellida</taxon>
        <taxon>Trichinellidae</taxon>
        <taxon>Trichinella</taxon>
    </lineage>
</organism>
<evidence type="ECO:0000313" key="2">
    <source>
        <dbReference type="Proteomes" id="UP000054630"/>
    </source>
</evidence>
<dbReference type="Proteomes" id="UP000054630">
    <property type="component" value="Unassembled WGS sequence"/>
</dbReference>
<proteinExistence type="predicted"/>
<accession>A0A0V0RCK2</accession>